<dbReference type="EMBL" id="VZDO01000002">
    <property type="protein sequence ID" value="KAB0681863.1"/>
    <property type="molecule type" value="Genomic_DNA"/>
</dbReference>
<dbReference type="Proteomes" id="UP000432089">
    <property type="component" value="Unassembled WGS sequence"/>
</dbReference>
<feature type="region of interest" description="Disordered" evidence="11">
    <location>
        <begin position="1"/>
        <end position="33"/>
    </location>
</feature>
<feature type="binding site" evidence="10">
    <location>
        <position position="43"/>
    </location>
    <ligand>
        <name>Mg(2+)</name>
        <dbReference type="ChEBI" id="CHEBI:18420"/>
    </ligand>
</feature>
<keyword evidence="6 10" id="KW-0479">Metal-binding</keyword>
<dbReference type="PRINTS" id="PR00413">
    <property type="entry name" value="HADHALOGNASE"/>
</dbReference>
<dbReference type="InterPro" id="IPR036412">
    <property type="entry name" value="HAD-like_sf"/>
</dbReference>
<dbReference type="HAMAP" id="MF_00495">
    <property type="entry name" value="GPH_hydrolase_bact"/>
    <property type="match status" value="1"/>
</dbReference>
<dbReference type="InterPro" id="IPR050155">
    <property type="entry name" value="HAD-like_hydrolase_sf"/>
</dbReference>
<comment type="catalytic activity">
    <reaction evidence="1 10">
        <text>2-phosphoglycolate + H2O = glycolate + phosphate</text>
        <dbReference type="Rhea" id="RHEA:14369"/>
        <dbReference type="ChEBI" id="CHEBI:15377"/>
        <dbReference type="ChEBI" id="CHEBI:29805"/>
        <dbReference type="ChEBI" id="CHEBI:43474"/>
        <dbReference type="ChEBI" id="CHEBI:58033"/>
        <dbReference type="EC" id="3.1.3.18"/>
    </reaction>
</comment>
<evidence type="ECO:0000256" key="5">
    <source>
        <dbReference type="ARBA" id="ARBA00013078"/>
    </source>
</evidence>
<dbReference type="EC" id="3.1.3.18" evidence="5 10"/>
<evidence type="ECO:0000256" key="9">
    <source>
        <dbReference type="ARBA" id="ARBA00023277"/>
    </source>
</evidence>
<organism evidence="12 13">
    <name type="scientific">Plantimonas leprariae</name>
    <dbReference type="NCBI Taxonomy" id="2615207"/>
    <lineage>
        <taxon>Bacteria</taxon>
        <taxon>Pseudomonadati</taxon>
        <taxon>Pseudomonadota</taxon>
        <taxon>Alphaproteobacteria</taxon>
        <taxon>Hyphomicrobiales</taxon>
        <taxon>Aurantimonadaceae</taxon>
        <taxon>Plantimonas</taxon>
    </lineage>
</organism>
<evidence type="ECO:0000256" key="10">
    <source>
        <dbReference type="HAMAP-Rule" id="MF_00495"/>
    </source>
</evidence>
<dbReference type="FunFam" id="3.40.50.1000:FF:000022">
    <property type="entry name" value="Phosphoglycolate phosphatase"/>
    <property type="match status" value="1"/>
</dbReference>
<dbReference type="NCBIfam" id="TIGR01549">
    <property type="entry name" value="HAD-SF-IA-v1"/>
    <property type="match status" value="1"/>
</dbReference>
<dbReference type="InterPro" id="IPR041492">
    <property type="entry name" value="HAD_2"/>
</dbReference>
<dbReference type="Pfam" id="PF13419">
    <property type="entry name" value="HAD_2"/>
    <property type="match status" value="1"/>
</dbReference>
<dbReference type="GO" id="GO:0006281">
    <property type="term" value="P:DNA repair"/>
    <property type="evidence" value="ECO:0007669"/>
    <property type="project" value="TreeGrafter"/>
</dbReference>
<evidence type="ECO:0000313" key="12">
    <source>
        <dbReference type="EMBL" id="KAB0681863.1"/>
    </source>
</evidence>
<dbReference type="NCBIfam" id="TIGR01449">
    <property type="entry name" value="PGP_bact"/>
    <property type="match status" value="1"/>
</dbReference>
<evidence type="ECO:0000256" key="2">
    <source>
        <dbReference type="ARBA" id="ARBA00001946"/>
    </source>
</evidence>
<dbReference type="GO" id="GO:0005975">
    <property type="term" value="P:carbohydrate metabolic process"/>
    <property type="evidence" value="ECO:0007669"/>
    <property type="project" value="InterPro"/>
</dbReference>
<dbReference type="GO" id="GO:0005829">
    <property type="term" value="C:cytosol"/>
    <property type="evidence" value="ECO:0007669"/>
    <property type="project" value="TreeGrafter"/>
</dbReference>
<dbReference type="GO" id="GO:0008967">
    <property type="term" value="F:phosphoglycolate phosphatase activity"/>
    <property type="evidence" value="ECO:0007669"/>
    <property type="project" value="UniProtKB-UniRule"/>
</dbReference>
<evidence type="ECO:0000256" key="8">
    <source>
        <dbReference type="ARBA" id="ARBA00022842"/>
    </source>
</evidence>
<dbReference type="Gene3D" id="3.40.50.1000">
    <property type="entry name" value="HAD superfamily/HAD-like"/>
    <property type="match status" value="1"/>
</dbReference>
<keyword evidence="9 10" id="KW-0119">Carbohydrate metabolism</keyword>
<keyword evidence="7 10" id="KW-0378">Hydrolase</keyword>
<dbReference type="UniPathway" id="UPA00865">
    <property type="reaction ID" value="UER00834"/>
</dbReference>
<feature type="binding site" evidence="10">
    <location>
        <position position="203"/>
    </location>
    <ligand>
        <name>Mg(2+)</name>
        <dbReference type="ChEBI" id="CHEBI:18420"/>
    </ligand>
</feature>
<dbReference type="GO" id="GO:0046295">
    <property type="term" value="P:glycolate biosynthetic process"/>
    <property type="evidence" value="ECO:0007669"/>
    <property type="project" value="UniProtKB-UniRule"/>
</dbReference>
<dbReference type="InterPro" id="IPR006439">
    <property type="entry name" value="HAD-SF_hydro_IA"/>
</dbReference>
<comment type="caution">
    <text evidence="12">The sequence shown here is derived from an EMBL/GenBank/DDBJ whole genome shotgun (WGS) entry which is preliminary data.</text>
</comment>
<dbReference type="InterPro" id="IPR023198">
    <property type="entry name" value="PGP-like_dom2"/>
</dbReference>
<dbReference type="SUPFAM" id="SSF56784">
    <property type="entry name" value="HAD-like"/>
    <property type="match status" value="1"/>
</dbReference>
<dbReference type="SFLD" id="SFLDG01135">
    <property type="entry name" value="C1.5.6:_HAD__Beta-PGM__Phospha"/>
    <property type="match status" value="1"/>
</dbReference>
<feature type="active site" description="Nucleophile" evidence="10">
    <location>
        <position position="41"/>
    </location>
</feature>
<keyword evidence="13" id="KW-1185">Reference proteome</keyword>
<comment type="cofactor">
    <cofactor evidence="2 10">
        <name>Mg(2+)</name>
        <dbReference type="ChEBI" id="CHEBI:18420"/>
    </cofactor>
</comment>
<gene>
    <name evidence="12" type="primary">gph</name>
    <name evidence="12" type="ORF">F6X38_03320</name>
</gene>
<evidence type="ECO:0000256" key="1">
    <source>
        <dbReference type="ARBA" id="ARBA00000830"/>
    </source>
</evidence>
<dbReference type="GO" id="GO:0046872">
    <property type="term" value="F:metal ion binding"/>
    <property type="evidence" value="ECO:0007669"/>
    <property type="project" value="UniProtKB-KW"/>
</dbReference>
<evidence type="ECO:0000256" key="7">
    <source>
        <dbReference type="ARBA" id="ARBA00022801"/>
    </source>
</evidence>
<evidence type="ECO:0000313" key="13">
    <source>
        <dbReference type="Proteomes" id="UP000432089"/>
    </source>
</evidence>
<accession>A0A7V7PS78</accession>
<evidence type="ECO:0000256" key="11">
    <source>
        <dbReference type="SAM" id="MobiDB-lite"/>
    </source>
</evidence>
<dbReference type="PANTHER" id="PTHR43434:SF1">
    <property type="entry name" value="PHOSPHOGLYCOLATE PHOSPHATASE"/>
    <property type="match status" value="1"/>
</dbReference>
<keyword evidence="8 10" id="KW-0460">Magnesium</keyword>
<comment type="function">
    <text evidence="10">Specifically catalyzes the dephosphorylation of 2-phosphoglycolate. Is involved in the dissimilation of the intracellular 2-phosphoglycolate formed during the DNA repair of 3'-phosphoglycolate ends, a major class of DNA lesions induced by oxidative stress.</text>
</comment>
<dbReference type="InterPro" id="IPR037512">
    <property type="entry name" value="PGPase_prok"/>
</dbReference>
<evidence type="ECO:0000256" key="3">
    <source>
        <dbReference type="ARBA" id="ARBA00004818"/>
    </source>
</evidence>
<feature type="binding site" evidence="10">
    <location>
        <position position="41"/>
    </location>
    <ligand>
        <name>Mg(2+)</name>
        <dbReference type="ChEBI" id="CHEBI:18420"/>
    </ligand>
</feature>
<proteinExistence type="inferred from homology"/>
<dbReference type="InterPro" id="IPR023214">
    <property type="entry name" value="HAD_sf"/>
</dbReference>
<sequence length="260" mass="28385">MFRKTGVRLVSRPQSLTSRPAVPTRSHQRENSRSVPVAVFDLDGTLVDTAPDLWASLNHCLVEVGLPPTTLELVRPHAGHGAKVMLQHAYTHAGHPLSEQEADGQLARFLAYYEAHIADASAPFPGVVEAMERLRSAGYRLAVCTNKTERLSRLLLDTLGLSDRFAAICGADTFARRKPDPVHLLGTIERAGAAREEAIMIGDTATDTDAAVAARVPSILVDFGYAPDERARRTADAVIETYDDLDADLCDRLIERHGRD</sequence>
<dbReference type="PANTHER" id="PTHR43434">
    <property type="entry name" value="PHOSPHOGLYCOLATE PHOSPHATASE"/>
    <property type="match status" value="1"/>
</dbReference>
<comment type="pathway">
    <text evidence="3 10">Organic acid metabolism; glycolate biosynthesis; glycolate from 2-phosphoglycolate: step 1/1.</text>
</comment>
<dbReference type="AlphaFoldDB" id="A0A7V7PS78"/>
<name>A0A7V7PS78_9HYPH</name>
<reference evidence="12 13" key="1">
    <citation type="submission" date="2019-09" db="EMBL/GenBank/DDBJ databases">
        <title>YIM 132180 draft genome.</title>
        <authorList>
            <person name="Zhang K."/>
        </authorList>
    </citation>
    <scope>NUCLEOTIDE SEQUENCE [LARGE SCALE GENOMIC DNA]</scope>
    <source>
        <strain evidence="12 13">YIM 132180</strain>
    </source>
</reference>
<dbReference type="Gene3D" id="1.10.150.240">
    <property type="entry name" value="Putative phosphatase, domain 2"/>
    <property type="match status" value="1"/>
</dbReference>
<comment type="similarity">
    <text evidence="4 10">Belongs to the HAD-like hydrolase superfamily. CbbY/CbbZ/Gph/YieH family.</text>
</comment>
<protein>
    <recommendedName>
        <fullName evidence="5 10">Phosphoglycolate phosphatase</fullName>
        <shortName evidence="10">PGP</shortName>
        <shortName evidence="10">PGPase</shortName>
        <ecNumber evidence="5 10">3.1.3.18</ecNumber>
    </recommendedName>
</protein>
<evidence type="ECO:0000256" key="4">
    <source>
        <dbReference type="ARBA" id="ARBA00006171"/>
    </source>
</evidence>
<dbReference type="SFLD" id="SFLDG01129">
    <property type="entry name" value="C1.5:_HAD__Beta-PGM__Phosphata"/>
    <property type="match status" value="1"/>
</dbReference>
<dbReference type="SFLD" id="SFLDS00003">
    <property type="entry name" value="Haloacid_Dehalogenase"/>
    <property type="match status" value="1"/>
</dbReference>
<evidence type="ECO:0000256" key="6">
    <source>
        <dbReference type="ARBA" id="ARBA00022723"/>
    </source>
</evidence>